<gene>
    <name evidence="1" type="ORF">CEXT_589401</name>
</gene>
<comment type="caution">
    <text evidence="1">The sequence shown here is derived from an EMBL/GenBank/DDBJ whole genome shotgun (WGS) entry which is preliminary data.</text>
</comment>
<sequence>MNRPHFRSVGEGPVKAFGPTQELLSLAPGPQFAVVQQTHAEKIQGLRRDFDEDGWTIKSEGDESSVMQKRTR</sequence>
<proteinExistence type="predicted"/>
<dbReference type="Proteomes" id="UP001054945">
    <property type="component" value="Unassembled WGS sequence"/>
</dbReference>
<protein>
    <submittedName>
        <fullName evidence="1">Uncharacterized protein</fullName>
    </submittedName>
</protein>
<organism evidence="1 2">
    <name type="scientific">Caerostris extrusa</name>
    <name type="common">Bark spider</name>
    <name type="synonym">Caerostris bankana</name>
    <dbReference type="NCBI Taxonomy" id="172846"/>
    <lineage>
        <taxon>Eukaryota</taxon>
        <taxon>Metazoa</taxon>
        <taxon>Ecdysozoa</taxon>
        <taxon>Arthropoda</taxon>
        <taxon>Chelicerata</taxon>
        <taxon>Arachnida</taxon>
        <taxon>Araneae</taxon>
        <taxon>Araneomorphae</taxon>
        <taxon>Entelegynae</taxon>
        <taxon>Araneoidea</taxon>
        <taxon>Araneidae</taxon>
        <taxon>Caerostris</taxon>
    </lineage>
</organism>
<evidence type="ECO:0000313" key="1">
    <source>
        <dbReference type="EMBL" id="GIY08892.1"/>
    </source>
</evidence>
<dbReference type="AlphaFoldDB" id="A0AAV4QL17"/>
<accession>A0AAV4QL17</accession>
<evidence type="ECO:0000313" key="2">
    <source>
        <dbReference type="Proteomes" id="UP001054945"/>
    </source>
</evidence>
<reference evidence="1 2" key="1">
    <citation type="submission" date="2021-06" db="EMBL/GenBank/DDBJ databases">
        <title>Caerostris extrusa draft genome.</title>
        <authorList>
            <person name="Kono N."/>
            <person name="Arakawa K."/>
        </authorList>
    </citation>
    <scope>NUCLEOTIDE SEQUENCE [LARGE SCALE GENOMIC DNA]</scope>
</reference>
<dbReference type="EMBL" id="BPLR01006305">
    <property type="protein sequence ID" value="GIY08892.1"/>
    <property type="molecule type" value="Genomic_DNA"/>
</dbReference>
<keyword evidence="2" id="KW-1185">Reference proteome</keyword>
<name>A0AAV4QL17_CAEEX</name>